<reference evidence="1" key="1">
    <citation type="journal article" date="2019" name="bioRxiv">
        <title>The Genome of the Zebra Mussel, Dreissena polymorpha: A Resource for Invasive Species Research.</title>
        <authorList>
            <person name="McCartney M.A."/>
            <person name="Auch B."/>
            <person name="Kono T."/>
            <person name="Mallez S."/>
            <person name="Zhang Y."/>
            <person name="Obille A."/>
            <person name="Becker A."/>
            <person name="Abrahante J.E."/>
            <person name="Garbe J."/>
            <person name="Badalamenti J.P."/>
            <person name="Herman A."/>
            <person name="Mangelson H."/>
            <person name="Liachko I."/>
            <person name="Sullivan S."/>
            <person name="Sone E.D."/>
            <person name="Koren S."/>
            <person name="Silverstein K.A.T."/>
            <person name="Beckman K.B."/>
            <person name="Gohl D.M."/>
        </authorList>
    </citation>
    <scope>NUCLEOTIDE SEQUENCE</scope>
    <source>
        <strain evidence="1">Duluth1</strain>
        <tissue evidence="1">Whole animal</tissue>
    </source>
</reference>
<dbReference type="AlphaFoldDB" id="A0A9D4L9I7"/>
<keyword evidence="2" id="KW-1185">Reference proteome</keyword>
<evidence type="ECO:0000313" key="2">
    <source>
        <dbReference type="Proteomes" id="UP000828390"/>
    </source>
</evidence>
<dbReference type="EMBL" id="JAIWYP010000003">
    <property type="protein sequence ID" value="KAH3852956.1"/>
    <property type="molecule type" value="Genomic_DNA"/>
</dbReference>
<sequence>MSDTAVVLLQSPSSRWAIFIGRFGTVPLRPPIVCRPEVIHFQTGDNTSATLPHLPGLGGQSLVNCPMSPYPLLLSVSSTIATRKQTPFHVQQPIWPVSGPVL</sequence>
<reference evidence="1" key="2">
    <citation type="submission" date="2020-11" db="EMBL/GenBank/DDBJ databases">
        <authorList>
            <person name="McCartney M.A."/>
            <person name="Auch B."/>
            <person name="Kono T."/>
            <person name="Mallez S."/>
            <person name="Becker A."/>
            <person name="Gohl D.M."/>
            <person name="Silverstein K.A.T."/>
            <person name="Koren S."/>
            <person name="Bechman K.B."/>
            <person name="Herman A."/>
            <person name="Abrahante J.E."/>
            <person name="Garbe J."/>
        </authorList>
    </citation>
    <scope>NUCLEOTIDE SEQUENCE</scope>
    <source>
        <strain evidence="1">Duluth1</strain>
        <tissue evidence="1">Whole animal</tissue>
    </source>
</reference>
<organism evidence="1 2">
    <name type="scientific">Dreissena polymorpha</name>
    <name type="common">Zebra mussel</name>
    <name type="synonym">Mytilus polymorpha</name>
    <dbReference type="NCBI Taxonomy" id="45954"/>
    <lineage>
        <taxon>Eukaryota</taxon>
        <taxon>Metazoa</taxon>
        <taxon>Spiralia</taxon>
        <taxon>Lophotrochozoa</taxon>
        <taxon>Mollusca</taxon>
        <taxon>Bivalvia</taxon>
        <taxon>Autobranchia</taxon>
        <taxon>Heteroconchia</taxon>
        <taxon>Euheterodonta</taxon>
        <taxon>Imparidentia</taxon>
        <taxon>Neoheterodontei</taxon>
        <taxon>Myida</taxon>
        <taxon>Dreissenoidea</taxon>
        <taxon>Dreissenidae</taxon>
        <taxon>Dreissena</taxon>
    </lineage>
</organism>
<evidence type="ECO:0000313" key="1">
    <source>
        <dbReference type="EMBL" id="KAH3852956.1"/>
    </source>
</evidence>
<comment type="caution">
    <text evidence="1">The sequence shown here is derived from an EMBL/GenBank/DDBJ whole genome shotgun (WGS) entry which is preliminary data.</text>
</comment>
<accession>A0A9D4L9I7</accession>
<proteinExistence type="predicted"/>
<dbReference type="Proteomes" id="UP000828390">
    <property type="component" value="Unassembled WGS sequence"/>
</dbReference>
<name>A0A9D4L9I7_DREPO</name>
<protein>
    <submittedName>
        <fullName evidence="1">Uncharacterized protein</fullName>
    </submittedName>
</protein>
<gene>
    <name evidence="1" type="ORF">DPMN_095477</name>
</gene>